<accession>A0A1H8US23</accession>
<dbReference type="Proteomes" id="UP000198939">
    <property type="component" value="Unassembled WGS sequence"/>
</dbReference>
<organism evidence="1 3">
    <name type="scientific">Rhizobium tibeticum</name>
    <dbReference type="NCBI Taxonomy" id="501024"/>
    <lineage>
        <taxon>Bacteria</taxon>
        <taxon>Pseudomonadati</taxon>
        <taxon>Pseudomonadota</taxon>
        <taxon>Alphaproteobacteria</taxon>
        <taxon>Hyphomicrobiales</taxon>
        <taxon>Rhizobiaceae</taxon>
        <taxon>Rhizobium/Agrobacterium group</taxon>
        <taxon>Rhizobium</taxon>
    </lineage>
</organism>
<evidence type="ECO:0000313" key="1">
    <source>
        <dbReference type="EMBL" id="SEI17835.1"/>
    </source>
</evidence>
<evidence type="ECO:0000313" key="2">
    <source>
        <dbReference type="EMBL" id="SEP05916.1"/>
    </source>
</evidence>
<evidence type="ECO:0000313" key="4">
    <source>
        <dbReference type="Proteomes" id="UP000198939"/>
    </source>
</evidence>
<proteinExistence type="predicted"/>
<reference evidence="1" key="2">
    <citation type="submission" date="2016-10" db="EMBL/GenBank/DDBJ databases">
        <authorList>
            <person name="de Groot N.N."/>
        </authorList>
    </citation>
    <scope>NUCLEOTIDE SEQUENCE [LARGE SCALE GENOMIC DNA]</scope>
    <source>
        <strain evidence="1">CCBAU85039</strain>
    </source>
</reference>
<evidence type="ECO:0000313" key="3">
    <source>
        <dbReference type="Proteomes" id="UP000183063"/>
    </source>
</evidence>
<dbReference type="STRING" id="501024.RTCCBAU85039_5710"/>
<name>A0A1H8US23_9HYPH</name>
<dbReference type="EMBL" id="FOCV01000036">
    <property type="protein sequence ID" value="SEP05916.1"/>
    <property type="molecule type" value="Genomic_DNA"/>
</dbReference>
<dbReference type="EMBL" id="FNXB01000047">
    <property type="protein sequence ID" value="SEI17835.1"/>
    <property type="molecule type" value="Genomic_DNA"/>
</dbReference>
<reference evidence="3" key="1">
    <citation type="submission" date="2016-10" db="EMBL/GenBank/DDBJ databases">
        <authorList>
            <person name="Wibberg D."/>
        </authorList>
    </citation>
    <scope>NUCLEOTIDE SEQUENCE [LARGE SCALE GENOMIC DNA]</scope>
</reference>
<dbReference type="AlphaFoldDB" id="A0A1H8US23"/>
<sequence>MSTLNAIFDIFYAFRSRQITRQARNRTRDQLARLPRHLADDLGLRALGMTPPC</sequence>
<gene>
    <name evidence="1" type="ORF">RTCCBAU85039_5710</name>
    <name evidence="2" type="ORF">SAMN05216228_10366</name>
</gene>
<reference evidence="2 4" key="3">
    <citation type="submission" date="2016-10" db="EMBL/GenBank/DDBJ databases">
        <authorList>
            <person name="Varghese N."/>
            <person name="Submissions S."/>
        </authorList>
    </citation>
    <scope>NUCLEOTIDE SEQUENCE [LARGE SCALE GENOMIC DNA]</scope>
    <source>
        <strain evidence="2 4">CGMCC 1.7071</strain>
    </source>
</reference>
<keyword evidence="4" id="KW-1185">Reference proteome</keyword>
<dbReference type="Proteomes" id="UP000183063">
    <property type="component" value="Unassembled WGS sequence"/>
</dbReference>
<protein>
    <recommendedName>
        <fullName evidence="5">DUF1127 domain-containing protein</fullName>
    </recommendedName>
</protein>
<evidence type="ECO:0008006" key="5">
    <source>
        <dbReference type="Google" id="ProtNLM"/>
    </source>
</evidence>